<reference evidence="3 4" key="1">
    <citation type="submission" date="2022-04" db="EMBL/GenBank/DDBJ databases">
        <title>Positive selection, recombination, and allopatry shape intraspecific diversity of widespread and dominant cyanobacteria.</title>
        <authorList>
            <person name="Wei J."/>
            <person name="Shu W."/>
            <person name="Hu C."/>
        </authorList>
    </citation>
    <scope>NUCLEOTIDE SEQUENCE [LARGE SCALE GENOMIC DNA]</scope>
    <source>
        <strain evidence="3 4">GB2-A4</strain>
    </source>
</reference>
<dbReference type="RefSeq" id="WP_190434219.1">
    <property type="nucleotide sequence ID" value="NZ_JAMPKM010000002.1"/>
</dbReference>
<evidence type="ECO:0000313" key="3">
    <source>
        <dbReference type="EMBL" id="MEP0816681.1"/>
    </source>
</evidence>
<gene>
    <name evidence="3" type="ORF">NC998_06195</name>
</gene>
<dbReference type="Proteomes" id="UP001464891">
    <property type="component" value="Unassembled WGS sequence"/>
</dbReference>
<keyword evidence="2" id="KW-0732">Signal</keyword>
<feature type="compositionally biased region" description="Polar residues" evidence="1">
    <location>
        <begin position="101"/>
        <end position="113"/>
    </location>
</feature>
<feature type="region of interest" description="Disordered" evidence="1">
    <location>
        <begin position="72"/>
        <end position="125"/>
    </location>
</feature>
<sequence>MQSIRINLSALLRPVRFLVIAFTCALLLVTQAAPAFAASSMYSGSSSPTKGEAQLKGIEEKAYQAIEAPDPYGLEKQEAETQGKGLNAAQGDADVDKMYRPSNSQDAAPSVEQTIKKNLEKLQGK</sequence>
<evidence type="ECO:0000256" key="2">
    <source>
        <dbReference type="SAM" id="SignalP"/>
    </source>
</evidence>
<dbReference type="EMBL" id="JAMPKM010000002">
    <property type="protein sequence ID" value="MEP0816681.1"/>
    <property type="molecule type" value="Genomic_DNA"/>
</dbReference>
<comment type="caution">
    <text evidence="3">The sequence shown here is derived from an EMBL/GenBank/DDBJ whole genome shotgun (WGS) entry which is preliminary data.</text>
</comment>
<keyword evidence="4" id="KW-1185">Reference proteome</keyword>
<feature type="compositionally biased region" description="Basic and acidic residues" evidence="1">
    <location>
        <begin position="114"/>
        <end position="125"/>
    </location>
</feature>
<evidence type="ECO:0000313" key="4">
    <source>
        <dbReference type="Proteomes" id="UP001464891"/>
    </source>
</evidence>
<evidence type="ECO:0000256" key="1">
    <source>
        <dbReference type="SAM" id="MobiDB-lite"/>
    </source>
</evidence>
<accession>A0ABV0J6K4</accession>
<protein>
    <submittedName>
        <fullName evidence="3">Low temperature-induced protein</fullName>
    </submittedName>
</protein>
<proteinExistence type="predicted"/>
<name>A0ABV0J6K4_9CYAN</name>
<organism evidence="3 4">
    <name type="scientific">Trichocoleus desertorum GB2-A4</name>
    <dbReference type="NCBI Taxonomy" id="2933944"/>
    <lineage>
        <taxon>Bacteria</taxon>
        <taxon>Bacillati</taxon>
        <taxon>Cyanobacteriota</taxon>
        <taxon>Cyanophyceae</taxon>
        <taxon>Leptolyngbyales</taxon>
        <taxon>Trichocoleusaceae</taxon>
        <taxon>Trichocoleus</taxon>
    </lineage>
</organism>
<feature type="chain" id="PRO_5046592469" evidence="2">
    <location>
        <begin position="38"/>
        <end position="125"/>
    </location>
</feature>
<feature type="signal peptide" evidence="2">
    <location>
        <begin position="1"/>
        <end position="37"/>
    </location>
</feature>